<comment type="catalytic activity">
    <reaction evidence="10 11">
        <text>L-histidinol phosphate + 2-oxoglutarate = 3-(imidazol-4-yl)-2-oxopropyl phosphate + L-glutamate</text>
        <dbReference type="Rhea" id="RHEA:23744"/>
        <dbReference type="ChEBI" id="CHEBI:16810"/>
        <dbReference type="ChEBI" id="CHEBI:29985"/>
        <dbReference type="ChEBI" id="CHEBI:57766"/>
        <dbReference type="ChEBI" id="CHEBI:57980"/>
        <dbReference type="EC" id="2.6.1.9"/>
    </reaction>
</comment>
<evidence type="ECO:0000256" key="11">
    <source>
        <dbReference type="HAMAP-Rule" id="MF_01023"/>
    </source>
</evidence>
<protein>
    <recommendedName>
        <fullName evidence="11">Histidinol-phosphate aminotransferase</fullName>
        <ecNumber evidence="11">2.6.1.9</ecNumber>
    </recommendedName>
    <alternativeName>
        <fullName evidence="11">Imidazole acetol-phosphate transaminase</fullName>
    </alternativeName>
</protein>
<evidence type="ECO:0000313" key="14">
    <source>
        <dbReference type="Proteomes" id="UP000541185"/>
    </source>
</evidence>
<accession>A0A848GZR5</accession>
<dbReference type="InterPro" id="IPR015422">
    <property type="entry name" value="PyrdxlP-dep_Trfase_small"/>
</dbReference>
<evidence type="ECO:0000256" key="4">
    <source>
        <dbReference type="ARBA" id="ARBA00011738"/>
    </source>
</evidence>
<dbReference type="CDD" id="cd00609">
    <property type="entry name" value="AAT_like"/>
    <property type="match status" value="1"/>
</dbReference>
<sequence>MDSNKFWSDGVDAIQPYVPGEQPAIAGLVKLNTNENPFPPSPAALAAIRAATNEDLRLYPDPDSTRLRQAFAQAHGIAPEFVFAGNSSDEVLAHAFLGLLKHERPILFPDITYSFYPVYCRLYGIAFETVPLDAEFGLRVADYARPNGGVVLPNPNAPTGRALARAEIRQLLEANRDSVVLVDEAYVDFGAESAIPLVAEFPNLLVTHTLSKSRSLAGLRVGFAVGQPALLQALERVKGSFNSYPLDRLAIAGGTAALQDQAHFEHTRQQVIATREWLAAQLERLDFDVIPSQANFVFAAHASRAGAELLRQLRERRILVRHFATPRTEHFLRITIGTRAQCEQLVTALEELLAQP</sequence>
<dbReference type="SUPFAM" id="SSF53383">
    <property type="entry name" value="PLP-dependent transferases"/>
    <property type="match status" value="1"/>
</dbReference>
<dbReference type="HAMAP" id="MF_01023">
    <property type="entry name" value="HisC_aminotrans_2"/>
    <property type="match status" value="1"/>
</dbReference>
<dbReference type="Gene3D" id="3.40.640.10">
    <property type="entry name" value="Type I PLP-dependent aspartate aminotransferase-like (Major domain)"/>
    <property type="match status" value="1"/>
</dbReference>
<gene>
    <name evidence="11" type="primary">hisC</name>
    <name evidence="13" type="ORF">HHL11_03695</name>
</gene>
<comment type="caution">
    <text evidence="13">The sequence shown here is derived from an EMBL/GenBank/DDBJ whole genome shotgun (WGS) entry which is preliminary data.</text>
</comment>
<dbReference type="EC" id="2.6.1.9" evidence="11"/>
<name>A0A848GZR5_9BURK</name>
<dbReference type="AlphaFoldDB" id="A0A848GZR5"/>
<dbReference type="GO" id="GO:0004400">
    <property type="term" value="F:histidinol-phosphate transaminase activity"/>
    <property type="evidence" value="ECO:0007669"/>
    <property type="project" value="UniProtKB-UniRule"/>
</dbReference>
<dbReference type="EMBL" id="JABBFX010000001">
    <property type="protein sequence ID" value="NML42842.1"/>
    <property type="molecule type" value="Genomic_DNA"/>
</dbReference>
<dbReference type="GO" id="GO:0000105">
    <property type="term" value="P:L-histidine biosynthetic process"/>
    <property type="evidence" value="ECO:0007669"/>
    <property type="project" value="UniProtKB-UniRule"/>
</dbReference>
<evidence type="ECO:0000256" key="7">
    <source>
        <dbReference type="ARBA" id="ARBA00022679"/>
    </source>
</evidence>
<dbReference type="UniPathway" id="UPA00031">
    <property type="reaction ID" value="UER00012"/>
</dbReference>
<comment type="similarity">
    <text evidence="3 11">Belongs to the class-II pyridoxal-phosphate-dependent aminotransferase family. Histidinol-phosphate aminotransferase subfamily.</text>
</comment>
<keyword evidence="6 11" id="KW-0028">Amino-acid biosynthesis</keyword>
<evidence type="ECO:0000256" key="3">
    <source>
        <dbReference type="ARBA" id="ARBA00007970"/>
    </source>
</evidence>
<dbReference type="Pfam" id="PF00155">
    <property type="entry name" value="Aminotran_1_2"/>
    <property type="match status" value="1"/>
</dbReference>
<keyword evidence="8 11" id="KW-0663">Pyridoxal phosphate</keyword>
<organism evidence="13 14">
    <name type="scientific">Ramlibacter agri</name>
    <dbReference type="NCBI Taxonomy" id="2728837"/>
    <lineage>
        <taxon>Bacteria</taxon>
        <taxon>Pseudomonadati</taxon>
        <taxon>Pseudomonadota</taxon>
        <taxon>Betaproteobacteria</taxon>
        <taxon>Burkholderiales</taxon>
        <taxon>Comamonadaceae</taxon>
        <taxon>Ramlibacter</taxon>
    </lineage>
</organism>
<evidence type="ECO:0000313" key="13">
    <source>
        <dbReference type="EMBL" id="NML42842.1"/>
    </source>
</evidence>
<evidence type="ECO:0000256" key="10">
    <source>
        <dbReference type="ARBA" id="ARBA00047481"/>
    </source>
</evidence>
<dbReference type="InterPro" id="IPR004839">
    <property type="entry name" value="Aminotransferase_I/II_large"/>
</dbReference>
<evidence type="ECO:0000256" key="2">
    <source>
        <dbReference type="ARBA" id="ARBA00005011"/>
    </source>
</evidence>
<keyword evidence="9 11" id="KW-0368">Histidine biosynthesis</keyword>
<evidence type="ECO:0000256" key="9">
    <source>
        <dbReference type="ARBA" id="ARBA00023102"/>
    </source>
</evidence>
<evidence type="ECO:0000256" key="8">
    <source>
        <dbReference type="ARBA" id="ARBA00022898"/>
    </source>
</evidence>
<evidence type="ECO:0000259" key="12">
    <source>
        <dbReference type="Pfam" id="PF00155"/>
    </source>
</evidence>
<dbReference type="PANTHER" id="PTHR42885:SF2">
    <property type="entry name" value="HISTIDINOL-PHOSPHATE AMINOTRANSFERASE"/>
    <property type="match status" value="1"/>
</dbReference>
<dbReference type="GO" id="GO:0030170">
    <property type="term" value="F:pyridoxal phosphate binding"/>
    <property type="evidence" value="ECO:0007669"/>
    <property type="project" value="InterPro"/>
</dbReference>
<dbReference type="Proteomes" id="UP000541185">
    <property type="component" value="Unassembled WGS sequence"/>
</dbReference>
<dbReference type="InterPro" id="IPR001917">
    <property type="entry name" value="Aminotrans_II_pyridoxalP_BS"/>
</dbReference>
<comment type="subunit">
    <text evidence="4 11">Homodimer.</text>
</comment>
<reference evidence="13 14" key="1">
    <citation type="submission" date="2020-04" db="EMBL/GenBank/DDBJ databases">
        <title>Ramlibacter sp. G-1-2-2 isolated from soil.</title>
        <authorList>
            <person name="Dahal R.H."/>
        </authorList>
    </citation>
    <scope>NUCLEOTIDE SEQUENCE [LARGE SCALE GENOMIC DNA]</scope>
    <source>
        <strain evidence="13 14">G-1-2-2</strain>
    </source>
</reference>
<feature type="modified residue" description="N6-(pyridoxal phosphate)lysine" evidence="11">
    <location>
        <position position="212"/>
    </location>
</feature>
<dbReference type="PANTHER" id="PTHR42885">
    <property type="entry name" value="HISTIDINOL-PHOSPHATE AMINOTRANSFERASE-RELATED"/>
    <property type="match status" value="1"/>
</dbReference>
<comment type="pathway">
    <text evidence="2 11">Amino-acid biosynthesis; L-histidine biosynthesis; L-histidine from 5-phospho-alpha-D-ribose 1-diphosphate: step 7/9.</text>
</comment>
<keyword evidence="7 11" id="KW-0808">Transferase</keyword>
<dbReference type="RefSeq" id="WP_169417092.1">
    <property type="nucleotide sequence ID" value="NZ_JABBFX010000001.1"/>
</dbReference>
<dbReference type="InterPro" id="IPR005861">
    <property type="entry name" value="HisP_aminotrans"/>
</dbReference>
<dbReference type="Gene3D" id="3.90.1150.10">
    <property type="entry name" value="Aspartate Aminotransferase, domain 1"/>
    <property type="match status" value="1"/>
</dbReference>
<keyword evidence="5 11" id="KW-0032">Aminotransferase</keyword>
<dbReference type="PROSITE" id="PS00599">
    <property type="entry name" value="AA_TRANSFER_CLASS_2"/>
    <property type="match status" value="1"/>
</dbReference>
<dbReference type="NCBIfam" id="TIGR01141">
    <property type="entry name" value="hisC"/>
    <property type="match status" value="1"/>
</dbReference>
<comment type="cofactor">
    <cofactor evidence="1 11">
        <name>pyridoxal 5'-phosphate</name>
        <dbReference type="ChEBI" id="CHEBI:597326"/>
    </cofactor>
</comment>
<keyword evidence="14" id="KW-1185">Reference proteome</keyword>
<dbReference type="InterPro" id="IPR015421">
    <property type="entry name" value="PyrdxlP-dep_Trfase_major"/>
</dbReference>
<evidence type="ECO:0000256" key="6">
    <source>
        <dbReference type="ARBA" id="ARBA00022605"/>
    </source>
</evidence>
<dbReference type="InterPro" id="IPR015424">
    <property type="entry name" value="PyrdxlP-dep_Trfase"/>
</dbReference>
<feature type="domain" description="Aminotransferase class I/classII large" evidence="12">
    <location>
        <begin position="28"/>
        <end position="349"/>
    </location>
</feature>
<proteinExistence type="inferred from homology"/>
<evidence type="ECO:0000256" key="1">
    <source>
        <dbReference type="ARBA" id="ARBA00001933"/>
    </source>
</evidence>
<evidence type="ECO:0000256" key="5">
    <source>
        <dbReference type="ARBA" id="ARBA00022576"/>
    </source>
</evidence>